<dbReference type="STRING" id="35722.A0A0B7N658"/>
<reference evidence="5 6" key="1">
    <citation type="submission" date="2014-09" db="EMBL/GenBank/DDBJ databases">
        <authorList>
            <person name="Ellenberger Sabrina"/>
        </authorList>
    </citation>
    <scope>NUCLEOTIDE SEQUENCE [LARGE SCALE GENOMIC DNA]</scope>
    <source>
        <strain evidence="5 6">CBS 412.66</strain>
    </source>
</reference>
<dbReference type="GO" id="GO:0003723">
    <property type="term" value="F:RNA binding"/>
    <property type="evidence" value="ECO:0007669"/>
    <property type="project" value="UniProtKB-UniRule"/>
</dbReference>
<feature type="domain" description="RRM" evidence="4">
    <location>
        <begin position="49"/>
        <end position="127"/>
    </location>
</feature>
<keyword evidence="6" id="KW-1185">Reference proteome</keyword>
<organism evidence="5 6">
    <name type="scientific">Parasitella parasitica</name>
    <dbReference type="NCBI Taxonomy" id="35722"/>
    <lineage>
        <taxon>Eukaryota</taxon>
        <taxon>Fungi</taxon>
        <taxon>Fungi incertae sedis</taxon>
        <taxon>Mucoromycota</taxon>
        <taxon>Mucoromycotina</taxon>
        <taxon>Mucoromycetes</taxon>
        <taxon>Mucorales</taxon>
        <taxon>Mucorineae</taxon>
        <taxon>Mucoraceae</taxon>
        <taxon>Parasitella</taxon>
    </lineage>
</organism>
<name>A0A0B7N658_9FUNG</name>
<dbReference type="AlphaFoldDB" id="A0A0B7N658"/>
<dbReference type="GO" id="GO:0061574">
    <property type="term" value="C:ASAP complex"/>
    <property type="evidence" value="ECO:0007669"/>
    <property type="project" value="TreeGrafter"/>
</dbReference>
<feature type="region of interest" description="Disordered" evidence="3">
    <location>
        <begin position="14"/>
        <end position="46"/>
    </location>
</feature>
<dbReference type="GO" id="GO:0005654">
    <property type="term" value="C:nucleoplasm"/>
    <property type="evidence" value="ECO:0007669"/>
    <property type="project" value="TreeGrafter"/>
</dbReference>
<dbReference type="InterPro" id="IPR012677">
    <property type="entry name" value="Nucleotide-bd_a/b_plait_sf"/>
</dbReference>
<dbReference type="InterPro" id="IPR035979">
    <property type="entry name" value="RBD_domain_sf"/>
</dbReference>
<dbReference type="PANTHER" id="PTHR15481:SF0">
    <property type="entry name" value="LD23870P-RELATED"/>
    <property type="match status" value="1"/>
</dbReference>
<dbReference type="Gene3D" id="3.30.70.330">
    <property type="match status" value="1"/>
</dbReference>
<gene>
    <name evidence="5" type="primary">PARPA_04739.1 scaffold 15639</name>
</gene>
<feature type="compositionally biased region" description="Low complexity" evidence="3">
    <location>
        <begin position="192"/>
        <end position="202"/>
    </location>
</feature>
<dbReference type="SUPFAM" id="SSF54928">
    <property type="entry name" value="RNA-binding domain, RBD"/>
    <property type="match status" value="1"/>
</dbReference>
<evidence type="ECO:0000256" key="2">
    <source>
        <dbReference type="PROSITE-ProRule" id="PRU00176"/>
    </source>
</evidence>
<feature type="compositionally biased region" description="Basic and acidic residues" evidence="3">
    <location>
        <begin position="160"/>
        <end position="169"/>
    </location>
</feature>
<dbReference type="PROSITE" id="PS50102">
    <property type="entry name" value="RRM"/>
    <property type="match status" value="1"/>
</dbReference>
<dbReference type="Proteomes" id="UP000054107">
    <property type="component" value="Unassembled WGS sequence"/>
</dbReference>
<feature type="compositionally biased region" description="Basic residues" evidence="3">
    <location>
        <begin position="203"/>
        <end position="215"/>
    </location>
</feature>
<sequence>MILRAILMPMVSPRSAYSRSPSPRPARSRSRSPLRRSSRSRSASPEHLHSILVTNLTRNVKEDHIREIFGEFGKISYLEFPINKLLKTNKGKAYIDFETQDDADKAISYMDNAQLDGKRIACVVAPKHRERSPSPRRARYSPPPFRKINSRGPPPPPLNRRGDRFGGGRDRRRRYSRSPSRSPIRRGRRYSYSRSRSPSRSYSRGRKRSYSRGRRSYSPLAAALADHLSDVAELPSEEEADLLDVVDRLLDVADHLSDAAELPSDAADHLSDVVDRLLDVVNLSGVVGLLLEEEVDLSDVADQDHTAARFPDVEAQVSDVRKLLNKN</sequence>
<dbReference type="GO" id="GO:0005737">
    <property type="term" value="C:cytoplasm"/>
    <property type="evidence" value="ECO:0007669"/>
    <property type="project" value="TreeGrafter"/>
</dbReference>
<feature type="compositionally biased region" description="Basic residues" evidence="3">
    <location>
        <begin position="26"/>
        <end position="39"/>
    </location>
</feature>
<feature type="region of interest" description="Disordered" evidence="3">
    <location>
        <begin position="124"/>
        <end position="215"/>
    </location>
</feature>
<dbReference type="Pfam" id="PF00076">
    <property type="entry name" value="RRM_1"/>
    <property type="match status" value="1"/>
</dbReference>
<evidence type="ECO:0000256" key="3">
    <source>
        <dbReference type="SAM" id="MobiDB-lite"/>
    </source>
</evidence>
<feature type="compositionally biased region" description="Basic residues" evidence="3">
    <location>
        <begin position="126"/>
        <end position="139"/>
    </location>
</feature>
<dbReference type="InterPro" id="IPR003954">
    <property type="entry name" value="RRM_euk-type"/>
</dbReference>
<evidence type="ECO:0000313" key="5">
    <source>
        <dbReference type="EMBL" id="CEP10940.1"/>
    </source>
</evidence>
<keyword evidence="1 2" id="KW-0694">RNA-binding</keyword>
<dbReference type="OrthoDB" id="252020at2759"/>
<dbReference type="EMBL" id="LN725615">
    <property type="protein sequence ID" value="CEP10940.1"/>
    <property type="molecule type" value="Genomic_DNA"/>
</dbReference>
<protein>
    <recommendedName>
        <fullName evidence="4">RRM domain-containing protein</fullName>
    </recommendedName>
</protein>
<evidence type="ECO:0000256" key="1">
    <source>
        <dbReference type="ARBA" id="ARBA00022884"/>
    </source>
</evidence>
<evidence type="ECO:0000313" key="6">
    <source>
        <dbReference type="Proteomes" id="UP000054107"/>
    </source>
</evidence>
<dbReference type="PANTHER" id="PTHR15481">
    <property type="entry name" value="RIBONUCLEIC ACID BINDING PROTEIN S1"/>
    <property type="match status" value="1"/>
</dbReference>
<dbReference type="SMART" id="SM00361">
    <property type="entry name" value="RRM_1"/>
    <property type="match status" value="1"/>
</dbReference>
<dbReference type="GO" id="GO:0000398">
    <property type="term" value="P:mRNA splicing, via spliceosome"/>
    <property type="evidence" value="ECO:0007669"/>
    <property type="project" value="TreeGrafter"/>
</dbReference>
<evidence type="ECO:0000259" key="4">
    <source>
        <dbReference type="PROSITE" id="PS50102"/>
    </source>
</evidence>
<proteinExistence type="predicted"/>
<accession>A0A0B7N658</accession>
<dbReference type="SMART" id="SM00360">
    <property type="entry name" value="RRM"/>
    <property type="match status" value="1"/>
</dbReference>
<dbReference type="InterPro" id="IPR000504">
    <property type="entry name" value="RRM_dom"/>
</dbReference>